<keyword evidence="1" id="KW-0732">Signal</keyword>
<gene>
    <name evidence="2" type="ORF">ACFHYQ_22070</name>
</gene>
<dbReference type="Proteomes" id="UP001589870">
    <property type="component" value="Unassembled WGS sequence"/>
</dbReference>
<evidence type="ECO:0000313" key="2">
    <source>
        <dbReference type="EMBL" id="MFC0864985.1"/>
    </source>
</evidence>
<evidence type="ECO:0000313" key="3">
    <source>
        <dbReference type="Proteomes" id="UP001589870"/>
    </source>
</evidence>
<sequence>MRLSVVAPGIIAVLFIGTTPAQAIPHPIDPAQSIKSQFKGGHGVLISEVATATYKGIKGTTKVATNGSIGFNASGAVNYDLTTGWTSSPQLLELLGFDSSEDKSNSRTHAIKVGKYTYVSPFEWGERPEGRPWTRFGGKNNASWQDYGQRGSQLADVIHPKRLKFALSKAIQVRPGEYRGTLRTEDLYAELGPMNPDRHTISFRLFLNKAGLPIRLITEYKEKDSLPTMEGKEVKTIRHEVVDTRYYRWGVKVKIAPPPAKEVVDWKDLPGPSFQNEQGCFLCGFQPRALHDWPAKKI</sequence>
<dbReference type="EMBL" id="JBHMQT010000045">
    <property type="protein sequence ID" value="MFC0864985.1"/>
    <property type="molecule type" value="Genomic_DNA"/>
</dbReference>
<comment type="caution">
    <text evidence="2">The sequence shown here is derived from an EMBL/GenBank/DDBJ whole genome shotgun (WGS) entry which is preliminary data.</text>
</comment>
<name>A0ABV6U9Z4_9ACTN</name>
<organism evidence="2 3">
    <name type="scientific">Sphaerimonospora cavernae</name>
    <dbReference type="NCBI Taxonomy" id="1740611"/>
    <lineage>
        <taxon>Bacteria</taxon>
        <taxon>Bacillati</taxon>
        <taxon>Actinomycetota</taxon>
        <taxon>Actinomycetes</taxon>
        <taxon>Streptosporangiales</taxon>
        <taxon>Streptosporangiaceae</taxon>
        <taxon>Sphaerimonospora</taxon>
    </lineage>
</organism>
<evidence type="ECO:0008006" key="4">
    <source>
        <dbReference type="Google" id="ProtNLM"/>
    </source>
</evidence>
<protein>
    <recommendedName>
        <fullName evidence="4">DUF3108 domain-containing protein</fullName>
    </recommendedName>
</protein>
<evidence type="ECO:0000256" key="1">
    <source>
        <dbReference type="SAM" id="SignalP"/>
    </source>
</evidence>
<proteinExistence type="predicted"/>
<feature type="chain" id="PRO_5046516058" description="DUF3108 domain-containing protein" evidence="1">
    <location>
        <begin position="24"/>
        <end position="298"/>
    </location>
</feature>
<keyword evidence="3" id="KW-1185">Reference proteome</keyword>
<reference evidence="2 3" key="1">
    <citation type="submission" date="2024-09" db="EMBL/GenBank/DDBJ databases">
        <authorList>
            <person name="Sun Q."/>
            <person name="Mori K."/>
        </authorList>
    </citation>
    <scope>NUCLEOTIDE SEQUENCE [LARGE SCALE GENOMIC DNA]</scope>
    <source>
        <strain evidence="2 3">TBRC 1851</strain>
    </source>
</reference>
<dbReference type="RefSeq" id="WP_394303038.1">
    <property type="nucleotide sequence ID" value="NZ_JBHMQT010000045.1"/>
</dbReference>
<accession>A0ABV6U9Z4</accession>
<feature type="signal peptide" evidence="1">
    <location>
        <begin position="1"/>
        <end position="23"/>
    </location>
</feature>